<evidence type="ECO:0000259" key="9">
    <source>
        <dbReference type="PROSITE" id="PS50132"/>
    </source>
</evidence>
<evidence type="ECO:0000256" key="2">
    <source>
        <dbReference type="ARBA" id="ARBA00022679"/>
    </source>
</evidence>
<dbReference type="PANTHER" id="PTHR24355">
    <property type="entry name" value="G PROTEIN-COUPLED RECEPTOR KINASE/RIBOSOMAL PROTEIN S6 KINASE"/>
    <property type="match status" value="1"/>
</dbReference>
<dbReference type="AlphaFoldDB" id="A0A0R3SEL7"/>
<keyword evidence="1 7" id="KW-0723">Serine/threonine-protein kinase</keyword>
<dbReference type="EC" id="2.7.11.-" evidence="7"/>
<evidence type="ECO:0000313" key="11">
    <source>
        <dbReference type="Proteomes" id="UP000274504"/>
    </source>
</evidence>
<evidence type="ECO:0000256" key="7">
    <source>
        <dbReference type="RuleBase" id="RU000308"/>
    </source>
</evidence>
<feature type="binding site" evidence="6">
    <location>
        <position position="178"/>
    </location>
    <ligand>
        <name>ATP</name>
        <dbReference type="ChEBI" id="CHEBI:30616"/>
    </ligand>
</feature>
<dbReference type="InterPro" id="IPR011009">
    <property type="entry name" value="Kinase-like_dom_sf"/>
</dbReference>
<accession>A0A0R3SEL7</accession>
<feature type="domain" description="Protein kinase" evidence="8">
    <location>
        <begin position="140"/>
        <end position="217"/>
    </location>
</feature>
<dbReference type="Proteomes" id="UP000274504">
    <property type="component" value="Unassembled WGS sequence"/>
</dbReference>
<dbReference type="WBParaSite" id="HDID_0000322201-mRNA-1">
    <property type="protein sequence ID" value="HDID_0000322201-mRNA-1"/>
    <property type="gene ID" value="HDID_0000322201"/>
</dbReference>
<dbReference type="Gene3D" id="1.10.167.10">
    <property type="entry name" value="Regulator of G-protein Signalling 4, domain 2"/>
    <property type="match status" value="1"/>
</dbReference>
<keyword evidence="2 7" id="KW-0808">Transferase</keyword>
<dbReference type="PROSITE" id="PS50011">
    <property type="entry name" value="PROTEIN_KINASE_DOM"/>
    <property type="match status" value="1"/>
</dbReference>
<evidence type="ECO:0000313" key="10">
    <source>
        <dbReference type="EMBL" id="VDL28969.1"/>
    </source>
</evidence>
<dbReference type="SUPFAM" id="SSF48097">
    <property type="entry name" value="Regulator of G-protein signaling, RGS"/>
    <property type="match status" value="1"/>
</dbReference>
<dbReference type="PROSITE" id="PS50132">
    <property type="entry name" value="RGS"/>
    <property type="match status" value="1"/>
</dbReference>
<dbReference type="GO" id="GO:0004703">
    <property type="term" value="F:G protein-coupled receptor kinase activity"/>
    <property type="evidence" value="ECO:0007669"/>
    <property type="project" value="InterPro"/>
</dbReference>
<evidence type="ECO:0000256" key="4">
    <source>
        <dbReference type="ARBA" id="ARBA00022777"/>
    </source>
</evidence>
<evidence type="ECO:0000256" key="6">
    <source>
        <dbReference type="PROSITE-ProRule" id="PRU10141"/>
    </source>
</evidence>
<dbReference type="EMBL" id="UYSG01000931">
    <property type="protein sequence ID" value="VDL28969.1"/>
    <property type="molecule type" value="Genomic_DNA"/>
</dbReference>
<evidence type="ECO:0000256" key="5">
    <source>
        <dbReference type="ARBA" id="ARBA00022840"/>
    </source>
</evidence>
<evidence type="ECO:0000259" key="8">
    <source>
        <dbReference type="PROSITE" id="PS50011"/>
    </source>
</evidence>
<dbReference type="InterPro" id="IPR000719">
    <property type="entry name" value="Prot_kinase_dom"/>
</dbReference>
<reference evidence="12" key="1">
    <citation type="submission" date="2017-02" db="UniProtKB">
        <authorList>
            <consortium name="WormBaseParasite"/>
        </authorList>
    </citation>
    <scope>IDENTIFICATION</scope>
</reference>
<dbReference type="Pfam" id="PF00069">
    <property type="entry name" value="Pkinase"/>
    <property type="match status" value="1"/>
</dbReference>
<reference evidence="10 11" key="2">
    <citation type="submission" date="2018-11" db="EMBL/GenBank/DDBJ databases">
        <authorList>
            <consortium name="Pathogen Informatics"/>
        </authorList>
    </citation>
    <scope>NUCLEOTIDE SEQUENCE [LARGE SCALE GENOMIC DNA]</scope>
</reference>
<dbReference type="OrthoDB" id="354826at2759"/>
<dbReference type="InterPro" id="IPR036305">
    <property type="entry name" value="RGS_sf"/>
</dbReference>
<dbReference type="InterPro" id="IPR017441">
    <property type="entry name" value="Protein_kinase_ATP_BS"/>
</dbReference>
<comment type="similarity">
    <text evidence="7">Belongs to the protein kinase superfamily. AGC Ser/Thr protein kinase family. GPRK subfamily.</text>
</comment>
<dbReference type="GO" id="GO:0009966">
    <property type="term" value="P:regulation of signal transduction"/>
    <property type="evidence" value="ECO:0007669"/>
    <property type="project" value="TreeGrafter"/>
</dbReference>
<proteinExistence type="inferred from homology"/>
<keyword evidence="5 6" id="KW-0067">ATP-binding</keyword>
<evidence type="ECO:0000256" key="1">
    <source>
        <dbReference type="ARBA" id="ARBA00022527"/>
    </source>
</evidence>
<dbReference type="STRING" id="6216.A0A0R3SEL7"/>
<dbReference type="GO" id="GO:0007165">
    <property type="term" value="P:signal transduction"/>
    <property type="evidence" value="ECO:0007669"/>
    <property type="project" value="InterPro"/>
</dbReference>
<dbReference type="PROSITE" id="PS00107">
    <property type="entry name" value="PROTEIN_KINASE_ATP"/>
    <property type="match status" value="1"/>
</dbReference>
<sequence length="217" mass="25234">MHEGFFERSPIGKKLFWCYCQSKPMLKNLIDFIELTGMYEVDFDESGLQIANEIAIKYIRPDALCKITPFPDELVNDIISRMEKLGESECPPRDIFSELISLANSWLKHTVFLAFTKTIYFDRYLQWKWLEMQPVTKATFRMYRVLGKGGFGEVCACQVRATGKLYACKKLEKKRIKKRHGEQLAYAEKKILQKVHSRFVTTIGKINFIPGGELERA</sequence>
<evidence type="ECO:0000313" key="12">
    <source>
        <dbReference type="WBParaSite" id="HDID_0000322201-mRNA-1"/>
    </source>
</evidence>
<dbReference type="PANTHER" id="PTHR24355:SF28">
    <property type="entry name" value="G PROTEIN-COUPLED RECEPTOR KINASE 2"/>
    <property type="match status" value="1"/>
</dbReference>
<dbReference type="SMART" id="SM00315">
    <property type="entry name" value="RGS"/>
    <property type="match status" value="1"/>
</dbReference>
<organism evidence="12">
    <name type="scientific">Hymenolepis diminuta</name>
    <name type="common">Rat tapeworm</name>
    <dbReference type="NCBI Taxonomy" id="6216"/>
    <lineage>
        <taxon>Eukaryota</taxon>
        <taxon>Metazoa</taxon>
        <taxon>Spiralia</taxon>
        <taxon>Lophotrochozoa</taxon>
        <taxon>Platyhelminthes</taxon>
        <taxon>Cestoda</taxon>
        <taxon>Eucestoda</taxon>
        <taxon>Cyclophyllidea</taxon>
        <taxon>Hymenolepididae</taxon>
        <taxon>Hymenolepis</taxon>
    </lineage>
</organism>
<dbReference type="InterPro" id="IPR016137">
    <property type="entry name" value="RGS"/>
</dbReference>
<keyword evidence="4 7" id="KW-0418">Kinase</keyword>
<gene>
    <name evidence="10" type="ORF">HDID_LOCUS3220</name>
</gene>
<name>A0A0R3SEL7_HYMDI</name>
<dbReference type="Pfam" id="PF00615">
    <property type="entry name" value="RGS"/>
    <property type="match status" value="1"/>
</dbReference>
<protein>
    <recommendedName>
        <fullName evidence="7">G protein-coupled receptor kinase</fullName>
        <ecNumber evidence="7">2.7.11.-</ecNumber>
    </recommendedName>
</protein>
<feature type="domain" description="RGS" evidence="9">
    <location>
        <begin position="8"/>
        <end position="125"/>
    </location>
</feature>
<dbReference type="PRINTS" id="PR00717">
    <property type="entry name" value="GPCRKINASE"/>
</dbReference>
<dbReference type="GO" id="GO:0005737">
    <property type="term" value="C:cytoplasm"/>
    <property type="evidence" value="ECO:0007669"/>
    <property type="project" value="TreeGrafter"/>
</dbReference>
<dbReference type="InterPro" id="IPR000239">
    <property type="entry name" value="GPCR_kinase"/>
</dbReference>
<dbReference type="GO" id="GO:0005524">
    <property type="term" value="F:ATP binding"/>
    <property type="evidence" value="ECO:0007669"/>
    <property type="project" value="UniProtKB-UniRule"/>
</dbReference>
<dbReference type="SUPFAM" id="SSF56112">
    <property type="entry name" value="Protein kinase-like (PK-like)"/>
    <property type="match status" value="1"/>
</dbReference>
<dbReference type="InterPro" id="IPR044926">
    <property type="entry name" value="RGS_subdomain_2"/>
</dbReference>
<evidence type="ECO:0000256" key="3">
    <source>
        <dbReference type="ARBA" id="ARBA00022741"/>
    </source>
</evidence>
<keyword evidence="3 6" id="KW-0547">Nucleotide-binding</keyword>
<dbReference type="Gene3D" id="3.30.200.20">
    <property type="entry name" value="Phosphorylase Kinase, domain 1"/>
    <property type="match status" value="1"/>
</dbReference>